<dbReference type="InterPro" id="IPR058240">
    <property type="entry name" value="rSAM_sf"/>
</dbReference>
<dbReference type="NCBIfam" id="TIGR03994">
    <property type="entry name" value="rSAM_HemZ"/>
    <property type="match status" value="1"/>
</dbReference>
<dbReference type="RefSeq" id="WP_106345143.1">
    <property type="nucleotide sequence ID" value="NZ_PVNE01000012.1"/>
</dbReference>
<dbReference type="InterPro" id="IPR006638">
    <property type="entry name" value="Elp3/MiaA/NifB-like_rSAM"/>
</dbReference>
<dbReference type="Gene3D" id="3.20.20.70">
    <property type="entry name" value="Aldolase class I"/>
    <property type="match status" value="1"/>
</dbReference>
<dbReference type="OrthoDB" id="9808022at2"/>
<dbReference type="NCBIfam" id="NF006061">
    <property type="entry name" value="PRK08207.1-4"/>
    <property type="match status" value="1"/>
</dbReference>
<keyword evidence="1" id="KW-0949">S-adenosyl-L-methionine</keyword>
<comment type="caution">
    <text evidence="7">The sequence shown here is derived from an EMBL/GenBank/DDBJ whole genome shotgun (WGS) entry which is preliminary data.</text>
</comment>
<protein>
    <submittedName>
        <fullName evidence="7">Anaerobic coproporphyrinogen III oxidase</fullName>
    </submittedName>
</protein>
<evidence type="ECO:0000313" key="7">
    <source>
        <dbReference type="EMBL" id="PRX40527.1"/>
    </source>
</evidence>
<dbReference type="Pfam" id="PF04055">
    <property type="entry name" value="Radical_SAM"/>
    <property type="match status" value="1"/>
</dbReference>
<evidence type="ECO:0000259" key="6">
    <source>
        <dbReference type="PROSITE" id="PS51918"/>
    </source>
</evidence>
<dbReference type="InterPro" id="IPR007197">
    <property type="entry name" value="rSAM"/>
</dbReference>
<dbReference type="PANTHER" id="PTHR13932:SF1">
    <property type="entry name" value="OXYGEN-INDEPENDENT COPROPORPHYRINOGEN-III OXIDASE-LIKE PROTEIN HEMZ"/>
    <property type="match status" value="1"/>
</dbReference>
<keyword evidence="8" id="KW-1185">Reference proteome</keyword>
<evidence type="ECO:0000256" key="4">
    <source>
        <dbReference type="ARBA" id="ARBA00023014"/>
    </source>
</evidence>
<dbReference type="GO" id="GO:0051539">
    <property type="term" value="F:4 iron, 4 sulfur cluster binding"/>
    <property type="evidence" value="ECO:0007669"/>
    <property type="project" value="TreeGrafter"/>
</dbReference>
<proteinExistence type="predicted"/>
<accession>A0A2T0LEG9</accession>
<dbReference type="SUPFAM" id="SSF102114">
    <property type="entry name" value="Radical SAM enzymes"/>
    <property type="match status" value="1"/>
</dbReference>
<dbReference type="GO" id="GO:0005737">
    <property type="term" value="C:cytoplasm"/>
    <property type="evidence" value="ECO:0007669"/>
    <property type="project" value="TreeGrafter"/>
</dbReference>
<dbReference type="GO" id="GO:0046872">
    <property type="term" value="F:metal ion binding"/>
    <property type="evidence" value="ECO:0007669"/>
    <property type="project" value="UniProtKB-KW"/>
</dbReference>
<keyword evidence="2" id="KW-0479">Metal-binding</keyword>
<keyword evidence="3" id="KW-0408">Iron</keyword>
<dbReference type="SFLD" id="SFLDS00029">
    <property type="entry name" value="Radical_SAM"/>
    <property type="match status" value="1"/>
</dbReference>
<name>A0A2T0LEG9_9BACL</name>
<dbReference type="SMART" id="SM00729">
    <property type="entry name" value="Elp3"/>
    <property type="match status" value="1"/>
</dbReference>
<evidence type="ECO:0000256" key="5">
    <source>
        <dbReference type="SAM" id="MobiDB-lite"/>
    </source>
</evidence>
<sequence length="507" mass="57509">MKRLCVTGVEPTLYRDIELIAGLFFPDVKAVEPSAGPGDYAVRFFVEESPGEVRVTARLSEGDGQPRWSASHSRKAEEGEERLRRRRLKQAISHALLQVLQQATGIVQPWGILTGVRPTKLMHKLLLEGHPWPEVRRILERDYLLIPEKIDLLEEIVLRQRKVLPDLYELDRSEVSLYIGIPFCPTKCAYCTFPAYAIRGRNGSVEEFLAGLHEEIAAVGEWLADNGLRVTTVYFGGGTPTSITADQLDSLFRRIHGSIPELDRVREWTVEAGRPDTIDEEKLDVLKKWKVDRISINPQSFREETLKAIGRHHTVRETLEKMELARRMGMNNINMDLIIGLPGEGLDIFRSSLDVIGELRPESLTVHTLSFKRGSVMTQNKDRYRVAERDEVARMVELARIWAKEAGYIPYYLYRQKNILGNQENVGYALPGFESLYNIIIMEELQTIIGLGCGAVSKIIPPGKGRVARWPNPKEPKVYIDSYRRLIPEKLAALSEAYGLKKASGVR</sequence>
<dbReference type="GO" id="GO:0003824">
    <property type="term" value="F:catalytic activity"/>
    <property type="evidence" value="ECO:0007669"/>
    <property type="project" value="InterPro"/>
</dbReference>
<keyword evidence="4" id="KW-0411">Iron-sulfur</keyword>
<feature type="region of interest" description="Disordered" evidence="5">
    <location>
        <begin position="59"/>
        <end position="81"/>
    </location>
</feature>
<evidence type="ECO:0000256" key="2">
    <source>
        <dbReference type="ARBA" id="ARBA00022723"/>
    </source>
</evidence>
<dbReference type="PROSITE" id="PS51918">
    <property type="entry name" value="RADICAL_SAM"/>
    <property type="match status" value="1"/>
</dbReference>
<dbReference type="InterPro" id="IPR013785">
    <property type="entry name" value="Aldolase_TIM"/>
</dbReference>
<dbReference type="GO" id="GO:0006779">
    <property type="term" value="P:porphyrin-containing compound biosynthetic process"/>
    <property type="evidence" value="ECO:0007669"/>
    <property type="project" value="TreeGrafter"/>
</dbReference>
<evidence type="ECO:0000313" key="8">
    <source>
        <dbReference type="Proteomes" id="UP000237797"/>
    </source>
</evidence>
<dbReference type="SFLD" id="SFLDG01082">
    <property type="entry name" value="B12-binding_domain_containing"/>
    <property type="match status" value="1"/>
</dbReference>
<feature type="domain" description="Radical SAM core" evidence="6">
    <location>
        <begin position="169"/>
        <end position="410"/>
    </location>
</feature>
<evidence type="ECO:0000256" key="3">
    <source>
        <dbReference type="ARBA" id="ARBA00023004"/>
    </source>
</evidence>
<organism evidence="7 8">
    <name type="scientific">Planifilum fimeticola</name>
    <dbReference type="NCBI Taxonomy" id="201975"/>
    <lineage>
        <taxon>Bacteria</taxon>
        <taxon>Bacillati</taxon>
        <taxon>Bacillota</taxon>
        <taxon>Bacilli</taxon>
        <taxon>Bacillales</taxon>
        <taxon>Thermoactinomycetaceae</taxon>
        <taxon>Planifilum</taxon>
    </lineage>
</organism>
<dbReference type="CDD" id="cd01335">
    <property type="entry name" value="Radical_SAM"/>
    <property type="match status" value="1"/>
</dbReference>
<dbReference type="EMBL" id="PVNE01000012">
    <property type="protein sequence ID" value="PRX40527.1"/>
    <property type="molecule type" value="Genomic_DNA"/>
</dbReference>
<dbReference type="InterPro" id="IPR023995">
    <property type="entry name" value="HemZ"/>
</dbReference>
<dbReference type="SFLD" id="SFLDG01065">
    <property type="entry name" value="anaerobic_coproporphyrinogen-I"/>
    <property type="match status" value="1"/>
</dbReference>
<dbReference type="SFLD" id="SFLDF00310">
    <property type="entry name" value="oxygen-independent_coproporphy"/>
    <property type="match status" value="1"/>
</dbReference>
<dbReference type="AlphaFoldDB" id="A0A2T0LEG9"/>
<gene>
    <name evidence="7" type="ORF">CLV97_1122</name>
</gene>
<dbReference type="PANTHER" id="PTHR13932">
    <property type="entry name" value="COPROPORPHYRINIGEN III OXIDASE"/>
    <property type="match status" value="1"/>
</dbReference>
<reference evidence="7 8" key="1">
    <citation type="submission" date="2018-03" db="EMBL/GenBank/DDBJ databases">
        <title>Genomic Encyclopedia of Archaeal and Bacterial Type Strains, Phase II (KMG-II): from individual species to whole genera.</title>
        <authorList>
            <person name="Goeker M."/>
        </authorList>
    </citation>
    <scope>NUCLEOTIDE SEQUENCE [LARGE SCALE GENOMIC DNA]</scope>
    <source>
        <strain evidence="7 8">DSM 44946</strain>
    </source>
</reference>
<dbReference type="InterPro" id="IPR034505">
    <property type="entry name" value="Coproporphyrinogen-III_oxidase"/>
</dbReference>
<dbReference type="Proteomes" id="UP000237797">
    <property type="component" value="Unassembled WGS sequence"/>
</dbReference>
<evidence type="ECO:0000256" key="1">
    <source>
        <dbReference type="ARBA" id="ARBA00022691"/>
    </source>
</evidence>